<dbReference type="Pfam" id="PF01433">
    <property type="entry name" value="Peptidase_M1"/>
    <property type="match status" value="1"/>
</dbReference>
<dbReference type="Gene3D" id="2.60.40.1910">
    <property type="match status" value="1"/>
</dbReference>
<dbReference type="Gene3D" id="1.10.390.10">
    <property type="entry name" value="Neutral Protease Domain 2"/>
    <property type="match status" value="1"/>
</dbReference>
<organism evidence="4 5">
    <name type="scientific">Pogonomyrmex barbatus</name>
    <name type="common">red harvester ant</name>
    <dbReference type="NCBI Taxonomy" id="144034"/>
    <lineage>
        <taxon>Eukaryota</taxon>
        <taxon>Metazoa</taxon>
        <taxon>Ecdysozoa</taxon>
        <taxon>Arthropoda</taxon>
        <taxon>Hexapoda</taxon>
        <taxon>Insecta</taxon>
        <taxon>Pterygota</taxon>
        <taxon>Neoptera</taxon>
        <taxon>Endopterygota</taxon>
        <taxon>Hymenoptera</taxon>
        <taxon>Apocrita</taxon>
        <taxon>Aculeata</taxon>
        <taxon>Formicoidea</taxon>
        <taxon>Formicidae</taxon>
        <taxon>Myrmicinae</taxon>
        <taxon>Pogonomyrmex</taxon>
    </lineage>
</organism>
<dbReference type="KEGG" id="pbar:105430715"/>
<evidence type="ECO:0000259" key="2">
    <source>
        <dbReference type="Pfam" id="PF01433"/>
    </source>
</evidence>
<dbReference type="RefSeq" id="XP_011642693.1">
    <property type="nucleotide sequence ID" value="XM_011644391.1"/>
</dbReference>
<dbReference type="SUPFAM" id="SSF55486">
    <property type="entry name" value="Metalloproteases ('zincins'), catalytic domain"/>
    <property type="match status" value="1"/>
</dbReference>
<reference evidence="5" key="1">
    <citation type="submission" date="2025-08" db="UniProtKB">
        <authorList>
            <consortium name="RefSeq"/>
        </authorList>
    </citation>
    <scope>IDENTIFICATION</scope>
</reference>
<name>A0A6I9WSL8_9HYME</name>
<dbReference type="OrthoDB" id="7535542at2759"/>
<evidence type="ECO:0000313" key="4">
    <source>
        <dbReference type="Proteomes" id="UP000504615"/>
    </source>
</evidence>
<dbReference type="GO" id="GO:0005737">
    <property type="term" value="C:cytoplasm"/>
    <property type="evidence" value="ECO:0007669"/>
    <property type="project" value="TreeGrafter"/>
</dbReference>
<dbReference type="GeneID" id="105430715"/>
<feature type="domain" description="Peptidase M1 membrane alanine aminopeptidase" evidence="2">
    <location>
        <begin position="1"/>
        <end position="132"/>
    </location>
</feature>
<evidence type="ECO:0000313" key="5">
    <source>
        <dbReference type="RefSeq" id="XP_011642693.1"/>
    </source>
</evidence>
<evidence type="ECO:0000256" key="1">
    <source>
        <dbReference type="ARBA" id="ARBA00010136"/>
    </source>
</evidence>
<dbReference type="GO" id="GO:0070006">
    <property type="term" value="F:metalloaminopeptidase activity"/>
    <property type="evidence" value="ECO:0007669"/>
    <property type="project" value="TreeGrafter"/>
</dbReference>
<proteinExistence type="inferred from homology"/>
<keyword evidence="4" id="KW-1185">Reference proteome</keyword>
<dbReference type="GO" id="GO:0043171">
    <property type="term" value="P:peptide catabolic process"/>
    <property type="evidence" value="ECO:0007669"/>
    <property type="project" value="TreeGrafter"/>
</dbReference>
<dbReference type="PANTHER" id="PTHR11533:SF301">
    <property type="entry name" value="AMINOPEPTIDASE"/>
    <property type="match status" value="1"/>
</dbReference>
<dbReference type="AlphaFoldDB" id="A0A6I9WSL8"/>
<dbReference type="GO" id="GO:0042277">
    <property type="term" value="F:peptide binding"/>
    <property type="evidence" value="ECO:0007669"/>
    <property type="project" value="TreeGrafter"/>
</dbReference>
<dbReference type="Pfam" id="PF11838">
    <property type="entry name" value="ERAP1_C"/>
    <property type="match status" value="1"/>
</dbReference>
<gene>
    <name evidence="5" type="primary">LOC105430715</name>
</gene>
<evidence type="ECO:0000259" key="3">
    <source>
        <dbReference type="Pfam" id="PF11838"/>
    </source>
</evidence>
<dbReference type="GO" id="GO:0006508">
    <property type="term" value="P:proteolysis"/>
    <property type="evidence" value="ECO:0007669"/>
    <property type="project" value="TreeGrafter"/>
</dbReference>
<dbReference type="GO" id="GO:0008270">
    <property type="term" value="F:zinc ion binding"/>
    <property type="evidence" value="ECO:0007669"/>
    <property type="project" value="InterPro"/>
</dbReference>
<dbReference type="Gene3D" id="1.25.50.20">
    <property type="match status" value="1"/>
</dbReference>
<dbReference type="InterPro" id="IPR027268">
    <property type="entry name" value="Peptidase_M4/M1_CTD_sf"/>
</dbReference>
<accession>A0A6I9WSL8</accession>
<dbReference type="InterPro" id="IPR014782">
    <property type="entry name" value="Peptidase_M1_dom"/>
</dbReference>
<dbReference type="GO" id="GO:0005615">
    <property type="term" value="C:extracellular space"/>
    <property type="evidence" value="ECO:0007669"/>
    <property type="project" value="TreeGrafter"/>
</dbReference>
<dbReference type="InterPro" id="IPR024571">
    <property type="entry name" value="ERAP1-like_C_dom"/>
</dbReference>
<dbReference type="PANTHER" id="PTHR11533">
    <property type="entry name" value="PROTEASE M1 ZINC METALLOPROTEASE"/>
    <property type="match status" value="1"/>
</dbReference>
<sequence length="540" mass="63720">MWLNEGIATLFGVYIINQTMPDTRMLDLFVVQTQQESLRLDDSQIMKPLDSEVNSISEINSLFSFTYYIKAPSILRMLHHTVGDEIFQNGIKAYMKRRTGSLDDFWTIMQSIYDSQTMDLEKISVKDLMNPWIQEKQYPILNVTQTYGTEWTKIVLETTSKNWTVPLINQVYINLKRILPKFCLAREQKHFLAKCYNSEHSQFIIINRQQTGYYRVFYNLESWLKIVHYLNSENCTNINVLNRAQIIDDTFHLTISGELDFSVFWDVVSYLKWETDYIPWYSMFKAAEYMSYILPFHSTDSAIFKKKLLMQLGPLLQKIGYEERPNDDSFIKCLRQEALRWACVLGDGECKKHAEFKLQWHLLNTKENKLLPWWSEWTFCNGLSVSSISLDQLFKDWDEMLKIKNLNVFEVVACYHDISRLVSLLKTFKNDHISAYTEDNARAITITKYNIDLFYYVIQRHANDALFNHILLNNLKKIKPKEISTTAALISIINYTYSSKLLCEIQKGIHQNLTNSLLQKIQHKIKMRFKKHYIGSIEYC</sequence>
<comment type="similarity">
    <text evidence="1">Belongs to the peptidase M1 family.</text>
</comment>
<dbReference type="GO" id="GO:0016020">
    <property type="term" value="C:membrane"/>
    <property type="evidence" value="ECO:0007669"/>
    <property type="project" value="TreeGrafter"/>
</dbReference>
<protein>
    <submittedName>
        <fullName evidence="5">Aminopeptidase N-like</fullName>
    </submittedName>
</protein>
<feature type="domain" description="ERAP1-like C-terminal" evidence="3">
    <location>
        <begin position="203"/>
        <end position="402"/>
    </location>
</feature>
<dbReference type="Proteomes" id="UP000504615">
    <property type="component" value="Unplaced"/>
</dbReference>
<dbReference type="InterPro" id="IPR050344">
    <property type="entry name" value="Peptidase_M1_aminopeptidases"/>
</dbReference>